<gene>
    <name evidence="1" type="ORF">DBR06_SOUSAS8210038</name>
</gene>
<dbReference type="AlphaFoldDB" id="A0A484GW35"/>
<reference evidence="1 2" key="1">
    <citation type="journal article" date="2018" name="Genomics">
        <title>Molecular footprints of inshore aquatic adaptation in Indo-Pacific humpback dolphin (Sousa chinensis).</title>
        <authorList>
            <person name="Ming Y."/>
            <person name="Jian J."/>
            <person name="Yu F."/>
            <person name="Yu X."/>
            <person name="Wang J."/>
            <person name="Liu W."/>
        </authorList>
    </citation>
    <scope>NUCLEOTIDE SEQUENCE [LARGE SCALE GENOMIC DNA]</scope>
    <source>
        <strain evidence="1">MY-2018</strain>
        <tissue evidence="1">Skin</tissue>
    </source>
</reference>
<dbReference type="Proteomes" id="UP000295264">
    <property type="component" value="Unassembled WGS sequence"/>
</dbReference>
<protein>
    <submittedName>
        <fullName evidence="1">Uncharacterized protein</fullName>
    </submittedName>
</protein>
<evidence type="ECO:0000313" key="2">
    <source>
        <dbReference type="Proteomes" id="UP000295264"/>
    </source>
</evidence>
<evidence type="ECO:0000313" key="1">
    <source>
        <dbReference type="EMBL" id="TEA40114.1"/>
    </source>
</evidence>
<keyword evidence="2" id="KW-1185">Reference proteome</keyword>
<organism evidence="1 2">
    <name type="scientific">Sousa chinensis</name>
    <name type="common">Indo-pacific humpbacked dolphin</name>
    <name type="synonym">Steno chinensis</name>
    <dbReference type="NCBI Taxonomy" id="103600"/>
    <lineage>
        <taxon>Eukaryota</taxon>
        <taxon>Metazoa</taxon>
        <taxon>Chordata</taxon>
        <taxon>Craniata</taxon>
        <taxon>Vertebrata</taxon>
        <taxon>Euteleostomi</taxon>
        <taxon>Mammalia</taxon>
        <taxon>Eutheria</taxon>
        <taxon>Laurasiatheria</taxon>
        <taxon>Artiodactyla</taxon>
        <taxon>Whippomorpha</taxon>
        <taxon>Cetacea</taxon>
        <taxon>Odontoceti</taxon>
        <taxon>Delphinidae</taxon>
        <taxon>Sousa</taxon>
    </lineage>
</organism>
<accession>A0A484GW35</accession>
<sequence length="39" mass="4473">MNHCLLHDIQILSWNLSSLIEGQPLLNLLSKLLPKYTGR</sequence>
<proteinExistence type="predicted"/>
<name>A0A484GW35_SOUCH</name>
<dbReference type="EMBL" id="QWLN02003306">
    <property type="protein sequence ID" value="TEA40114.1"/>
    <property type="molecule type" value="Genomic_DNA"/>
</dbReference>
<feature type="non-terminal residue" evidence="1">
    <location>
        <position position="39"/>
    </location>
</feature>
<comment type="caution">
    <text evidence="1">The sequence shown here is derived from an EMBL/GenBank/DDBJ whole genome shotgun (WGS) entry which is preliminary data.</text>
</comment>